<evidence type="ECO:0000313" key="4">
    <source>
        <dbReference type="Proteomes" id="UP001179952"/>
    </source>
</evidence>
<evidence type="ECO:0008006" key="5">
    <source>
        <dbReference type="Google" id="ProtNLM"/>
    </source>
</evidence>
<keyword evidence="2" id="KW-0472">Membrane</keyword>
<accession>A0AAV9ASU0</accession>
<feature type="transmembrane region" description="Helical" evidence="2">
    <location>
        <begin position="38"/>
        <end position="55"/>
    </location>
</feature>
<name>A0AAV9ASU0_ACOGR</name>
<dbReference type="Proteomes" id="UP001179952">
    <property type="component" value="Unassembled WGS sequence"/>
</dbReference>
<reference evidence="3" key="2">
    <citation type="submission" date="2023-06" db="EMBL/GenBank/DDBJ databases">
        <authorList>
            <person name="Ma L."/>
            <person name="Liu K.-W."/>
            <person name="Li Z."/>
            <person name="Hsiao Y.-Y."/>
            <person name="Qi Y."/>
            <person name="Fu T."/>
            <person name="Tang G."/>
            <person name="Zhang D."/>
            <person name="Sun W.-H."/>
            <person name="Liu D.-K."/>
            <person name="Li Y."/>
            <person name="Chen G.-Z."/>
            <person name="Liu X.-D."/>
            <person name="Liao X.-Y."/>
            <person name="Jiang Y.-T."/>
            <person name="Yu X."/>
            <person name="Hao Y."/>
            <person name="Huang J."/>
            <person name="Zhao X.-W."/>
            <person name="Ke S."/>
            <person name="Chen Y.-Y."/>
            <person name="Wu W.-L."/>
            <person name="Hsu J.-L."/>
            <person name="Lin Y.-F."/>
            <person name="Huang M.-D."/>
            <person name="Li C.-Y."/>
            <person name="Huang L."/>
            <person name="Wang Z.-W."/>
            <person name="Zhao X."/>
            <person name="Zhong W.-Y."/>
            <person name="Peng D.-H."/>
            <person name="Ahmad S."/>
            <person name="Lan S."/>
            <person name="Zhang J.-S."/>
            <person name="Tsai W.-C."/>
            <person name="Van De Peer Y."/>
            <person name="Liu Z.-J."/>
        </authorList>
    </citation>
    <scope>NUCLEOTIDE SEQUENCE</scope>
    <source>
        <strain evidence="3">SCP</strain>
        <tissue evidence="3">Leaves</tissue>
    </source>
</reference>
<gene>
    <name evidence="3" type="ORF">QJS04_geneDACA016869</name>
</gene>
<keyword evidence="2" id="KW-1133">Transmembrane helix</keyword>
<evidence type="ECO:0000256" key="2">
    <source>
        <dbReference type="SAM" id="Phobius"/>
    </source>
</evidence>
<keyword evidence="4" id="KW-1185">Reference proteome</keyword>
<evidence type="ECO:0000313" key="3">
    <source>
        <dbReference type="EMBL" id="KAK1267434.1"/>
    </source>
</evidence>
<reference evidence="3" key="1">
    <citation type="journal article" date="2023" name="Nat. Commun.">
        <title>Diploid and tetraploid genomes of Acorus and the evolution of monocots.</title>
        <authorList>
            <person name="Ma L."/>
            <person name="Liu K.W."/>
            <person name="Li Z."/>
            <person name="Hsiao Y.Y."/>
            <person name="Qi Y."/>
            <person name="Fu T."/>
            <person name="Tang G.D."/>
            <person name="Zhang D."/>
            <person name="Sun W.H."/>
            <person name="Liu D.K."/>
            <person name="Li Y."/>
            <person name="Chen G.Z."/>
            <person name="Liu X.D."/>
            <person name="Liao X.Y."/>
            <person name="Jiang Y.T."/>
            <person name="Yu X."/>
            <person name="Hao Y."/>
            <person name="Huang J."/>
            <person name="Zhao X.W."/>
            <person name="Ke S."/>
            <person name="Chen Y.Y."/>
            <person name="Wu W.L."/>
            <person name="Hsu J.L."/>
            <person name="Lin Y.F."/>
            <person name="Huang M.D."/>
            <person name="Li C.Y."/>
            <person name="Huang L."/>
            <person name="Wang Z.W."/>
            <person name="Zhao X."/>
            <person name="Zhong W.Y."/>
            <person name="Peng D.H."/>
            <person name="Ahmad S."/>
            <person name="Lan S."/>
            <person name="Zhang J.S."/>
            <person name="Tsai W.C."/>
            <person name="Van de Peer Y."/>
            <person name="Liu Z.J."/>
        </authorList>
    </citation>
    <scope>NUCLEOTIDE SEQUENCE</scope>
    <source>
        <strain evidence="3">SCP</strain>
    </source>
</reference>
<organism evidence="3 4">
    <name type="scientific">Acorus gramineus</name>
    <name type="common">Dwarf sweet flag</name>
    <dbReference type="NCBI Taxonomy" id="55184"/>
    <lineage>
        <taxon>Eukaryota</taxon>
        <taxon>Viridiplantae</taxon>
        <taxon>Streptophyta</taxon>
        <taxon>Embryophyta</taxon>
        <taxon>Tracheophyta</taxon>
        <taxon>Spermatophyta</taxon>
        <taxon>Magnoliopsida</taxon>
        <taxon>Liliopsida</taxon>
        <taxon>Acoraceae</taxon>
        <taxon>Acorus</taxon>
    </lineage>
</organism>
<comment type="caution">
    <text evidence="3">The sequence shown here is derived from an EMBL/GenBank/DDBJ whole genome shotgun (WGS) entry which is preliminary data.</text>
</comment>
<proteinExistence type="predicted"/>
<evidence type="ECO:0000256" key="1">
    <source>
        <dbReference type="SAM" id="MobiDB-lite"/>
    </source>
</evidence>
<dbReference type="EMBL" id="JAUJYN010000007">
    <property type="protein sequence ID" value="KAK1267434.1"/>
    <property type="molecule type" value="Genomic_DNA"/>
</dbReference>
<sequence>MTKRGGQRVGRVEEGEEAEELSKGGGPPPPIDDGGCKSSNPLFFILLAFISYFCFSVKPMKCYDVYAI</sequence>
<protein>
    <recommendedName>
        <fullName evidence="5">Transmembrane protein</fullName>
    </recommendedName>
</protein>
<keyword evidence="2" id="KW-0812">Transmembrane</keyword>
<dbReference type="AlphaFoldDB" id="A0AAV9ASU0"/>
<feature type="region of interest" description="Disordered" evidence="1">
    <location>
        <begin position="1"/>
        <end position="34"/>
    </location>
</feature>